<evidence type="ECO:0008006" key="4">
    <source>
        <dbReference type="Google" id="ProtNLM"/>
    </source>
</evidence>
<sequence length="104" mass="11305">MNFEKWMQRAAALVDGSAWLLMVPCLLVWYFFDPLGMQVVVLWLTHLPVVVGVTIILSRIVFPDIKLSELIADVRGGNVAAAVVVAGLLVFVGLLVLTAAGWAK</sequence>
<keyword evidence="3" id="KW-1185">Reference proteome</keyword>
<dbReference type="RefSeq" id="WP_014006658.1">
    <property type="nucleotide sequence ID" value="NC_015856.1"/>
</dbReference>
<reference evidence="2 3" key="2">
    <citation type="journal article" date="2006" name="J. Microbiol. Methods">
        <title>Genomic flank-sequencing of plasposon insertion sites for rapid identification of functional genes.</title>
        <authorList>
            <person name="Leveau J.H."/>
            <person name="Gerards S."/>
            <person name="Fritsche K."/>
            <person name="Zondag G."/>
            <person name="van Veen J.A."/>
        </authorList>
    </citation>
    <scope>NUCLEOTIDE SEQUENCE [LARGE SCALE GENOMIC DNA]</scope>
    <source>
        <strain evidence="2 3">Ter331</strain>
    </source>
</reference>
<dbReference type="Proteomes" id="UP000008392">
    <property type="component" value="Chromosome"/>
</dbReference>
<protein>
    <recommendedName>
        <fullName evidence="4">Transmembrane protein</fullName>
    </recommendedName>
</protein>
<reference evidence="2 3" key="3">
    <citation type="journal article" date="2008" name="FEMS Microbiol. Ecol.">
        <title>Identification and characterization of genes underlying chitinolysis in Collimonas fungivorans Ter331.</title>
        <authorList>
            <person name="Fritsche K."/>
            <person name="de Boer W."/>
            <person name="Gerards S."/>
            <person name="van den Berg M."/>
            <person name="van Veen J.A."/>
            <person name="Leveau J.H."/>
        </authorList>
    </citation>
    <scope>NUCLEOTIDE SEQUENCE [LARGE SCALE GENOMIC DNA]</scope>
    <source>
        <strain evidence="2 3">Ter331</strain>
    </source>
</reference>
<accession>G0AH99</accession>
<keyword evidence="1" id="KW-0812">Transmembrane</keyword>
<feature type="transmembrane region" description="Helical" evidence="1">
    <location>
        <begin position="12"/>
        <end position="32"/>
    </location>
</feature>
<organism evidence="2 3">
    <name type="scientific">Collimonas fungivorans (strain Ter331)</name>
    <dbReference type="NCBI Taxonomy" id="1005048"/>
    <lineage>
        <taxon>Bacteria</taxon>
        <taxon>Pseudomonadati</taxon>
        <taxon>Pseudomonadota</taxon>
        <taxon>Betaproteobacteria</taxon>
        <taxon>Burkholderiales</taxon>
        <taxon>Oxalobacteraceae</taxon>
        <taxon>Collimonas</taxon>
    </lineage>
</organism>
<proteinExistence type="predicted"/>
<dbReference type="HOGENOM" id="CLU_2245329_0_0_4"/>
<dbReference type="AlphaFoldDB" id="G0AH99"/>
<reference evidence="3" key="6">
    <citation type="submission" date="2011-05" db="EMBL/GenBank/DDBJ databases">
        <title>Complete sequence of Collimonas fungivorans Ter331.</title>
        <authorList>
            <person name="Leveau J.H."/>
        </authorList>
    </citation>
    <scope>NUCLEOTIDE SEQUENCE [LARGE SCALE GENOMIC DNA]</scope>
    <source>
        <strain evidence="3">Ter331</strain>
    </source>
</reference>
<feature type="transmembrane region" description="Helical" evidence="1">
    <location>
        <begin position="38"/>
        <end position="58"/>
    </location>
</feature>
<evidence type="ECO:0000313" key="3">
    <source>
        <dbReference type="Proteomes" id="UP000008392"/>
    </source>
</evidence>
<evidence type="ECO:0000256" key="1">
    <source>
        <dbReference type="SAM" id="Phobius"/>
    </source>
</evidence>
<feature type="transmembrane region" description="Helical" evidence="1">
    <location>
        <begin position="79"/>
        <end position="103"/>
    </location>
</feature>
<keyword evidence="1" id="KW-0472">Membrane</keyword>
<evidence type="ECO:0000313" key="2">
    <source>
        <dbReference type="EMBL" id="AEK62505.1"/>
    </source>
</evidence>
<name>G0AH99_COLFT</name>
<reference evidence="2 3" key="1">
    <citation type="journal article" date="2004" name="Environ. Microbiol.">
        <title>Phylogeny-function analysis of (meta)genomic libraries: screening for expression of ribosomal RNA genes by large-insert library fluorescent in situ hybridization (LIL-FISH).</title>
        <authorList>
            <person name="Leveau J.H."/>
            <person name="Gerards S."/>
            <person name="de Boer W."/>
            <person name="van Veen J.A."/>
        </authorList>
    </citation>
    <scope>NUCLEOTIDE SEQUENCE [LARGE SCALE GENOMIC DNA]</scope>
    <source>
        <strain evidence="2 3">Ter331</strain>
    </source>
</reference>
<gene>
    <name evidence="2" type="ordered locus">CFU_2678</name>
</gene>
<keyword evidence="1" id="KW-1133">Transmembrane helix</keyword>
<reference evidence="2 3" key="4">
    <citation type="journal article" date="2010" name="Environ. Microbiol.">
        <title>The bacterial genus Collimonas: mycophagy, weathering and other adaptive solutions to life in oligotrophic soil environments.</title>
        <authorList>
            <person name="Leveau J.H."/>
            <person name="Uroz S."/>
            <person name="de Boer W."/>
        </authorList>
    </citation>
    <scope>NUCLEOTIDE SEQUENCE [LARGE SCALE GENOMIC DNA]</scope>
    <source>
        <strain evidence="2 3">Ter331</strain>
    </source>
</reference>
<reference evidence="2 3" key="5">
    <citation type="journal article" date="2011" name="ISME J.">
        <title>Dual transcriptional profiling of a bacterial/fungal confrontation: Collimonas fungivorans versus Aspergillus niger.</title>
        <authorList>
            <person name="Mela F."/>
            <person name="Fritsche K."/>
            <person name="de Boer W."/>
            <person name="van Veen J.A."/>
            <person name="de Graaff L.H."/>
            <person name="van den Berg M."/>
            <person name="Leveau J.H."/>
        </authorList>
    </citation>
    <scope>NUCLEOTIDE SEQUENCE [LARGE SCALE GENOMIC DNA]</scope>
    <source>
        <strain evidence="2 3">Ter331</strain>
    </source>
</reference>
<dbReference type="KEGG" id="cfu:CFU_2678"/>
<dbReference type="EMBL" id="CP002745">
    <property type="protein sequence ID" value="AEK62505.1"/>
    <property type="molecule type" value="Genomic_DNA"/>
</dbReference>